<name>A0A518ET48_9BACT</name>
<dbReference type="InterPro" id="IPR001437">
    <property type="entry name" value="Tscrpt_elong_fac_GreA/B_C"/>
</dbReference>
<keyword evidence="7" id="KW-1185">Reference proteome</keyword>
<dbReference type="SUPFAM" id="SSF54534">
    <property type="entry name" value="FKBP-like"/>
    <property type="match status" value="1"/>
</dbReference>
<reference evidence="6 7" key="1">
    <citation type="submission" date="2019-02" db="EMBL/GenBank/DDBJ databases">
        <title>Deep-cultivation of Planctomycetes and their phenomic and genomic characterization uncovers novel biology.</title>
        <authorList>
            <person name="Wiegand S."/>
            <person name="Jogler M."/>
            <person name="Boedeker C."/>
            <person name="Pinto D."/>
            <person name="Vollmers J."/>
            <person name="Rivas-Marin E."/>
            <person name="Kohn T."/>
            <person name="Peeters S.H."/>
            <person name="Heuer A."/>
            <person name="Rast P."/>
            <person name="Oberbeckmann S."/>
            <person name="Bunk B."/>
            <person name="Jeske O."/>
            <person name="Meyerdierks A."/>
            <person name="Storesund J.E."/>
            <person name="Kallscheuer N."/>
            <person name="Luecker S."/>
            <person name="Lage O.M."/>
            <person name="Pohl T."/>
            <person name="Merkel B.J."/>
            <person name="Hornburger P."/>
            <person name="Mueller R.-W."/>
            <person name="Bruemmer F."/>
            <person name="Labrenz M."/>
            <person name="Spormann A.M."/>
            <person name="Op den Camp H."/>
            <person name="Overmann J."/>
            <person name="Amann R."/>
            <person name="Jetten M.S.M."/>
            <person name="Mascher T."/>
            <person name="Medema M.H."/>
            <person name="Devos D.P."/>
            <person name="Kaster A.-K."/>
            <person name="Ovreas L."/>
            <person name="Rohde M."/>
            <person name="Galperin M.Y."/>
            <person name="Jogler C."/>
        </authorList>
    </citation>
    <scope>NUCLEOTIDE SEQUENCE [LARGE SCALE GENOMIC DNA]</scope>
    <source>
        <strain evidence="6 7">Poly30</strain>
    </source>
</reference>
<evidence type="ECO:0000313" key="6">
    <source>
        <dbReference type="EMBL" id="QDV07271.1"/>
    </source>
</evidence>
<dbReference type="PANTHER" id="PTHR30437">
    <property type="entry name" value="TRANSCRIPTION ELONGATION FACTOR GREA"/>
    <property type="match status" value="1"/>
</dbReference>
<dbReference type="InterPro" id="IPR023459">
    <property type="entry name" value="Tscrpt_elong_fac_GreA/B_fam"/>
</dbReference>
<protein>
    <submittedName>
        <fullName evidence="6">Transcription elongation factor GreA</fullName>
    </submittedName>
</protein>
<dbReference type="PANTHER" id="PTHR30437:SF4">
    <property type="entry name" value="TRANSCRIPTION ELONGATION FACTOR GREA"/>
    <property type="match status" value="1"/>
</dbReference>
<dbReference type="GO" id="GO:0006354">
    <property type="term" value="P:DNA-templated transcription elongation"/>
    <property type="evidence" value="ECO:0007669"/>
    <property type="project" value="TreeGrafter"/>
</dbReference>
<accession>A0A518ET48</accession>
<keyword evidence="6" id="KW-0648">Protein biosynthesis</keyword>
<sequence length="806" mass="87992">MSLPLLATKEMWQEFDDAWAELRQSGGPIDELLPAVKLAGEKKRAGRLVPQAKEHATTLIEAGRADDAALILGSTLAAGGNPGELVNELIEASTKAWGDKKWYPVFQEATGFKQGASDLRKPWRKFAKLVAFQPGSTLFHPGGWGVGEVLEMDIDKETLRVKFWNGRTDNFPLSAAMDIFDPLGEGDLRARALKDPEALKKEVKADPIEALNAILTRHNGRATTTTIKTAMMQIGIEGSAWSAWWRKARKLAENSDEIEVSGTPQKSLVTQLLVKTDPGEGLRRILQRSTNLSEVHQRVRDLFVGQGVEENLEQIAIEELENAAKLETEPLPERLAAWLFLREKTGQSPKLMRKVLYEVLQAPEPPDVSQPPEIWKLFQALPGAKDQERSVSILPELFGSGGAKLALEVVDAELAEANATIDAIGTEEGAEADAALAAEEAAASSDDSDDDGASADESGDDSAEAAAESEDDGTWVEEVLPHLQHAAPGQVRPLVERLLTAGREEDLRNHYSGLLARPLRNPTLMIVLADKFEDCEVHEDMPTPVQRGQALLALAQNTFRERRGNPQLTRISGRLTDFLTKGSQPILKRLFAAADISALRSANVTASRGVDSEIDNLITEIALSKDRQFFAQDGGFFWQGSTIWTTRAGLRRRSGELKEIREVKIPENQDAIGRAASFGDLSENSEWEAAIEEQRNLTARAMEMEEELRSTDLIEEAAMIEDTVCPGTRVTYSDNGSGETSTVLILGPWDSDQVLGTQVISYRAPLAQGLLGLGKGEKAQVKLPGGEIELTIESIETPDLSMIGAS</sequence>
<dbReference type="EMBL" id="CP036434">
    <property type="protein sequence ID" value="QDV07271.1"/>
    <property type="molecule type" value="Genomic_DNA"/>
</dbReference>
<organism evidence="6 7">
    <name type="scientific">Saltatorellus ferox</name>
    <dbReference type="NCBI Taxonomy" id="2528018"/>
    <lineage>
        <taxon>Bacteria</taxon>
        <taxon>Pseudomonadati</taxon>
        <taxon>Planctomycetota</taxon>
        <taxon>Planctomycetia</taxon>
        <taxon>Planctomycetia incertae sedis</taxon>
        <taxon>Saltatorellus</taxon>
    </lineage>
</organism>
<dbReference type="SUPFAM" id="SSF46557">
    <property type="entry name" value="GreA transcript cleavage protein, N-terminal domain"/>
    <property type="match status" value="1"/>
</dbReference>
<dbReference type="Gene3D" id="3.10.50.30">
    <property type="entry name" value="Transcription elongation factor, GreA/GreB, C-terminal domain"/>
    <property type="match status" value="1"/>
</dbReference>
<feature type="compositionally biased region" description="Low complexity" evidence="3">
    <location>
        <begin position="435"/>
        <end position="445"/>
    </location>
</feature>
<dbReference type="GO" id="GO:0032784">
    <property type="term" value="P:regulation of DNA-templated transcription elongation"/>
    <property type="evidence" value="ECO:0007669"/>
    <property type="project" value="InterPro"/>
</dbReference>
<dbReference type="Pfam" id="PF01272">
    <property type="entry name" value="GreA_GreB"/>
    <property type="match status" value="1"/>
</dbReference>
<dbReference type="Gene3D" id="1.10.287.180">
    <property type="entry name" value="Transcription elongation factor, GreA/GreB, N-terminal domain"/>
    <property type="match status" value="1"/>
</dbReference>
<dbReference type="Proteomes" id="UP000320390">
    <property type="component" value="Chromosome"/>
</dbReference>
<feature type="domain" description="Transcription elongation factor GreA/GreB C-terminal" evidence="4">
    <location>
        <begin position="721"/>
        <end position="796"/>
    </location>
</feature>
<keyword evidence="2" id="KW-0804">Transcription</keyword>
<dbReference type="RefSeq" id="WP_145198181.1">
    <property type="nucleotide sequence ID" value="NZ_CP036434.1"/>
</dbReference>
<dbReference type="GO" id="GO:0003677">
    <property type="term" value="F:DNA binding"/>
    <property type="evidence" value="ECO:0007669"/>
    <property type="project" value="InterPro"/>
</dbReference>
<dbReference type="GO" id="GO:0070063">
    <property type="term" value="F:RNA polymerase binding"/>
    <property type="evidence" value="ECO:0007669"/>
    <property type="project" value="InterPro"/>
</dbReference>
<feature type="region of interest" description="Disordered" evidence="3">
    <location>
        <begin position="435"/>
        <end position="472"/>
    </location>
</feature>
<gene>
    <name evidence="6" type="primary">greA</name>
    <name evidence="6" type="ORF">Poly30_27910</name>
</gene>
<evidence type="ECO:0000259" key="5">
    <source>
        <dbReference type="Pfam" id="PF03449"/>
    </source>
</evidence>
<feature type="domain" description="Transcription elongation factor GreA/GreB N-terminal" evidence="5">
    <location>
        <begin position="643"/>
        <end position="710"/>
    </location>
</feature>
<evidence type="ECO:0000259" key="4">
    <source>
        <dbReference type="Pfam" id="PF01272"/>
    </source>
</evidence>
<dbReference type="InterPro" id="IPR036953">
    <property type="entry name" value="GreA/GreB_C_sf"/>
</dbReference>
<keyword evidence="1" id="KW-0805">Transcription regulation</keyword>
<evidence type="ECO:0000313" key="7">
    <source>
        <dbReference type="Proteomes" id="UP000320390"/>
    </source>
</evidence>
<dbReference type="GO" id="GO:0003746">
    <property type="term" value="F:translation elongation factor activity"/>
    <property type="evidence" value="ECO:0007669"/>
    <property type="project" value="UniProtKB-KW"/>
</dbReference>
<proteinExistence type="predicted"/>
<evidence type="ECO:0000256" key="1">
    <source>
        <dbReference type="ARBA" id="ARBA00023015"/>
    </source>
</evidence>
<evidence type="ECO:0000256" key="3">
    <source>
        <dbReference type="SAM" id="MobiDB-lite"/>
    </source>
</evidence>
<keyword evidence="6" id="KW-0251">Elongation factor</keyword>
<dbReference type="Pfam" id="PF03449">
    <property type="entry name" value="GreA_GreB_N"/>
    <property type="match status" value="1"/>
</dbReference>
<dbReference type="InterPro" id="IPR036805">
    <property type="entry name" value="Tscrpt_elong_fac_GreA/B_N_sf"/>
</dbReference>
<evidence type="ECO:0000256" key="2">
    <source>
        <dbReference type="ARBA" id="ARBA00023163"/>
    </source>
</evidence>
<dbReference type="InterPro" id="IPR022691">
    <property type="entry name" value="Tscrpt_elong_fac_GreA/B_N"/>
</dbReference>
<dbReference type="AlphaFoldDB" id="A0A518ET48"/>
<feature type="compositionally biased region" description="Acidic residues" evidence="3">
    <location>
        <begin position="446"/>
        <end position="472"/>
    </location>
</feature>
<dbReference type="OrthoDB" id="9808774at2"/>